<dbReference type="RefSeq" id="WP_014773792.1">
    <property type="nucleotide sequence ID" value="NC_018010.1"/>
</dbReference>
<feature type="chain" id="PRO_5003684362" description="Lipocalin-like domain-containing protein" evidence="1">
    <location>
        <begin position="22"/>
        <end position="183"/>
    </location>
</feature>
<dbReference type="AlphaFoldDB" id="I3Z9D7"/>
<proteinExistence type="predicted"/>
<dbReference type="STRING" id="866536.Belba_3351"/>
<evidence type="ECO:0008006" key="4">
    <source>
        <dbReference type="Google" id="ProtNLM"/>
    </source>
</evidence>
<dbReference type="OrthoDB" id="988441at2"/>
<protein>
    <recommendedName>
        <fullName evidence="4">Lipocalin-like domain-containing protein</fullName>
    </recommendedName>
</protein>
<gene>
    <name evidence="2" type="ordered locus">Belba_3351</name>
</gene>
<keyword evidence="3" id="KW-1185">Reference proteome</keyword>
<evidence type="ECO:0000313" key="3">
    <source>
        <dbReference type="Proteomes" id="UP000006050"/>
    </source>
</evidence>
<dbReference type="Proteomes" id="UP000006050">
    <property type="component" value="Chromosome"/>
</dbReference>
<dbReference type="HOGENOM" id="CLU_1472474_0_0_10"/>
<organism evidence="2 3">
    <name type="scientific">Belliella baltica (strain DSM 15883 / CIP 108006 / LMG 21964 / BA134)</name>
    <dbReference type="NCBI Taxonomy" id="866536"/>
    <lineage>
        <taxon>Bacteria</taxon>
        <taxon>Pseudomonadati</taxon>
        <taxon>Bacteroidota</taxon>
        <taxon>Cytophagia</taxon>
        <taxon>Cytophagales</taxon>
        <taxon>Cyclobacteriaceae</taxon>
        <taxon>Belliella</taxon>
    </lineage>
</organism>
<dbReference type="KEGG" id="bbd:Belba_3351"/>
<reference evidence="3" key="1">
    <citation type="submission" date="2012-06" db="EMBL/GenBank/DDBJ databases">
        <title>The complete genome of Belliella baltica DSM 15883.</title>
        <authorList>
            <person name="Lucas S."/>
            <person name="Copeland A."/>
            <person name="Lapidus A."/>
            <person name="Goodwin L."/>
            <person name="Pitluck S."/>
            <person name="Peters L."/>
            <person name="Mikhailova N."/>
            <person name="Davenport K."/>
            <person name="Kyrpides N."/>
            <person name="Mavromatis K."/>
            <person name="Pagani I."/>
            <person name="Ivanova N."/>
            <person name="Ovchinnikova G."/>
            <person name="Zeytun A."/>
            <person name="Detter J.C."/>
            <person name="Han C."/>
            <person name="Land M."/>
            <person name="Hauser L."/>
            <person name="Markowitz V."/>
            <person name="Cheng J.-F."/>
            <person name="Hugenholtz P."/>
            <person name="Woyke T."/>
            <person name="Wu D."/>
            <person name="Tindall B."/>
            <person name="Pomrenke H."/>
            <person name="Brambilla E."/>
            <person name="Klenk H.-P."/>
            <person name="Eisen J.A."/>
        </authorList>
    </citation>
    <scope>NUCLEOTIDE SEQUENCE [LARGE SCALE GENOMIC DNA]</scope>
    <source>
        <strain evidence="3">DSM 15883 / CIP 108006 / LMG 21964 / BA134</strain>
    </source>
</reference>
<keyword evidence="1" id="KW-0732">Signal</keyword>
<feature type="signal peptide" evidence="1">
    <location>
        <begin position="1"/>
        <end position="21"/>
    </location>
</feature>
<dbReference type="EMBL" id="CP003281">
    <property type="protein sequence ID" value="AFL85855.1"/>
    <property type="molecule type" value="Genomic_DNA"/>
</dbReference>
<evidence type="ECO:0000256" key="1">
    <source>
        <dbReference type="SAM" id="SignalP"/>
    </source>
</evidence>
<evidence type="ECO:0000313" key="2">
    <source>
        <dbReference type="EMBL" id="AFL85855.1"/>
    </source>
</evidence>
<sequence length="183" mass="21291">MKLKSLLRILFVCFCPLISNAQYIESASIEHFEGTWVAYVNDRDSIVLEMKYEEKFPFKFRDKDTGISADVLLLSFKYYESGKIYLNSDNYWPKLGSNFALLEEYNGDKNGKLIFTYYELSQGDDSHIGKGILNIKDDVMKMEIDTTREGIVIILPKNDPSKERKVKAKMIMPKNLTFVRREL</sequence>
<accession>I3Z9D7</accession>
<dbReference type="eggNOG" id="ENOG5034C52">
    <property type="taxonomic scope" value="Bacteria"/>
</dbReference>
<name>I3Z9D7_BELBD</name>